<accession>A0A118JV94</accession>
<reference evidence="1 2" key="1">
    <citation type="journal article" date="2016" name="Sci. Rep.">
        <title>The genome sequence of the outbreeding globe artichoke constructed de novo incorporating a phase-aware low-pass sequencing strategy of F1 progeny.</title>
        <authorList>
            <person name="Scaglione D."/>
            <person name="Reyes-Chin-Wo S."/>
            <person name="Acquadro A."/>
            <person name="Froenicke L."/>
            <person name="Portis E."/>
            <person name="Beitel C."/>
            <person name="Tirone M."/>
            <person name="Mauro R."/>
            <person name="Lo Monaco A."/>
            <person name="Mauromicale G."/>
            <person name="Faccioli P."/>
            <person name="Cattivelli L."/>
            <person name="Rieseberg L."/>
            <person name="Michelmore R."/>
            <person name="Lanteri S."/>
        </authorList>
    </citation>
    <scope>NUCLEOTIDE SEQUENCE [LARGE SCALE GENOMIC DNA]</scope>
    <source>
        <strain evidence="1">2C</strain>
    </source>
</reference>
<proteinExistence type="predicted"/>
<evidence type="ECO:0000313" key="2">
    <source>
        <dbReference type="Proteomes" id="UP000243975"/>
    </source>
</evidence>
<dbReference type="EMBL" id="LEKV01004625">
    <property type="protein sequence ID" value="KVH93699.1"/>
    <property type="molecule type" value="Genomic_DNA"/>
</dbReference>
<protein>
    <submittedName>
        <fullName evidence="1">Uncharacterized protein</fullName>
    </submittedName>
</protein>
<name>A0A118JV94_CYNCS</name>
<dbReference type="AlphaFoldDB" id="A0A118JV94"/>
<sequence length="113" mass="12417">MAVLQVVSPLLPSSYFFSKISQSKHQIPSKSFSLQHYKHPQFSLVSSLSRINFKQHSSFGRFTNTCSAHDSTSTTNEKSEFVKEKSASIILLAGGGQGKRMGLIQRAHSTLGS</sequence>
<gene>
    <name evidence="1" type="ORF">Ccrd_004250</name>
</gene>
<organism evidence="1 2">
    <name type="scientific">Cynara cardunculus var. scolymus</name>
    <name type="common">Globe artichoke</name>
    <name type="synonym">Cynara scolymus</name>
    <dbReference type="NCBI Taxonomy" id="59895"/>
    <lineage>
        <taxon>Eukaryota</taxon>
        <taxon>Viridiplantae</taxon>
        <taxon>Streptophyta</taxon>
        <taxon>Embryophyta</taxon>
        <taxon>Tracheophyta</taxon>
        <taxon>Spermatophyta</taxon>
        <taxon>Magnoliopsida</taxon>
        <taxon>eudicotyledons</taxon>
        <taxon>Gunneridae</taxon>
        <taxon>Pentapetalae</taxon>
        <taxon>asterids</taxon>
        <taxon>campanulids</taxon>
        <taxon>Asterales</taxon>
        <taxon>Asteraceae</taxon>
        <taxon>Carduoideae</taxon>
        <taxon>Cardueae</taxon>
        <taxon>Carduinae</taxon>
        <taxon>Cynara</taxon>
    </lineage>
</organism>
<dbReference type="Proteomes" id="UP000243975">
    <property type="component" value="Unassembled WGS sequence"/>
</dbReference>
<evidence type="ECO:0000313" key="1">
    <source>
        <dbReference type="EMBL" id="KVH93699.1"/>
    </source>
</evidence>
<dbReference type="Gramene" id="KVH93699">
    <property type="protein sequence ID" value="KVH93699"/>
    <property type="gene ID" value="Ccrd_004250"/>
</dbReference>
<comment type="caution">
    <text evidence="1">The sequence shown here is derived from an EMBL/GenBank/DDBJ whole genome shotgun (WGS) entry which is preliminary data.</text>
</comment>
<keyword evidence="2" id="KW-1185">Reference proteome</keyword>